<evidence type="ECO:0000313" key="1">
    <source>
        <dbReference type="EMBL" id="OPC81833.1"/>
    </source>
</evidence>
<accession>A0A1T3NYB9</accession>
<protein>
    <submittedName>
        <fullName evidence="1">Uncharacterized protein</fullName>
    </submittedName>
</protein>
<keyword evidence="2" id="KW-1185">Reference proteome</keyword>
<dbReference type="RefSeq" id="WP_078976105.1">
    <property type="nucleotide sequence ID" value="NZ_MWQN01000001.1"/>
</dbReference>
<dbReference type="OrthoDB" id="4847668at2"/>
<gene>
    <name evidence="1" type="ORF">B4N89_13600</name>
</gene>
<proteinExistence type="predicted"/>
<name>A0A1T3NYB9_9ACTN</name>
<dbReference type="AlphaFoldDB" id="A0A1T3NYB9"/>
<comment type="caution">
    <text evidence="1">The sequence shown here is derived from an EMBL/GenBank/DDBJ whole genome shotgun (WGS) entry which is preliminary data.</text>
</comment>
<evidence type="ECO:0000313" key="2">
    <source>
        <dbReference type="Proteomes" id="UP000190037"/>
    </source>
</evidence>
<dbReference type="EMBL" id="MWQN01000001">
    <property type="protein sequence ID" value="OPC81833.1"/>
    <property type="molecule type" value="Genomic_DNA"/>
</dbReference>
<sequence length="101" mass="11002">MDLIPIVLAAVVAGLAAGWLAEVILRWLSGSALAAPPPITPPTVRLPLHAVDPRFDRCWLCAPTPDPGRYDGELCPACRLVLDVFPDRPIPYWPAEGDDHR</sequence>
<organism evidence="1 2">
    <name type="scientific">Embleya scabrispora</name>
    <dbReference type="NCBI Taxonomy" id="159449"/>
    <lineage>
        <taxon>Bacteria</taxon>
        <taxon>Bacillati</taxon>
        <taxon>Actinomycetota</taxon>
        <taxon>Actinomycetes</taxon>
        <taxon>Kitasatosporales</taxon>
        <taxon>Streptomycetaceae</taxon>
        <taxon>Embleya</taxon>
    </lineage>
</organism>
<reference evidence="1 2" key="1">
    <citation type="submission" date="2017-03" db="EMBL/GenBank/DDBJ databases">
        <title>Draft genome sequence of Streptomyces scabrisporus NF3, endophyte isolated from Amphipterygium adstringens.</title>
        <authorList>
            <person name="Vazquez M."/>
            <person name="Ceapa C.D."/>
            <person name="Rodriguez Luna D."/>
            <person name="Sanchez Esquivel S."/>
        </authorList>
    </citation>
    <scope>NUCLEOTIDE SEQUENCE [LARGE SCALE GENOMIC DNA]</scope>
    <source>
        <strain evidence="1 2">NF3</strain>
    </source>
</reference>
<dbReference type="Proteomes" id="UP000190037">
    <property type="component" value="Unassembled WGS sequence"/>
</dbReference>
<dbReference type="STRING" id="159449.B4N89_13600"/>